<keyword evidence="4 11" id="KW-0328">Glycosyltransferase</keyword>
<evidence type="ECO:0000256" key="7">
    <source>
        <dbReference type="ARBA" id="ARBA00022968"/>
    </source>
</evidence>
<dbReference type="InParanoid" id="F7BFT5"/>
<comment type="similarity">
    <text evidence="3 11">Belongs to the glycosyltransferase 7 family.</text>
</comment>
<feature type="transmembrane region" description="Helical" evidence="11">
    <location>
        <begin position="16"/>
        <end position="38"/>
    </location>
</feature>
<evidence type="ECO:0000256" key="3">
    <source>
        <dbReference type="ARBA" id="ARBA00005735"/>
    </source>
</evidence>
<dbReference type="Ensembl" id="ENSCINT00000026944.2">
    <property type="protein sequence ID" value="ENSCINP00000026698.2"/>
    <property type="gene ID" value="ENSCING00000014867.2"/>
</dbReference>
<sequence>MVRRYKYPRFLSRPRGYVVLLLLSFLCTMYSMLHFIYYKPGRANALLYRYQAMQETVIDYVYYGGIRRRKTEKNMYIIYIYIYDIKGSASTPAQTIPYLPLNYNYSNFDVCPEKFPEMKGQIYVNMTEIPLSEVNTNFSHIIQHGGSWEPHDCIAAWNVAFLIPFRNRFEHLPILFRHLLPMLIKQRIKFSIFVINQEGDDLFNRALLLNIGFVEAMKIDHSFDCFIFHDVDHIPENDRNYYGCTGMPRLFAEQLDIHGYRLEYEDFFGGVNGVTTQQFKNVNGFSNQFWGWGGEDDDFYTRIRHYGYNVSRPPNNYGKYQSIVNHHTQERQYLGRFSRLKHSVERNFIDGLNSLHYKKPTIRHYPLFTNISLKLRPD</sequence>
<accession>F7BFT5</accession>
<evidence type="ECO:0000256" key="8">
    <source>
        <dbReference type="ARBA" id="ARBA00022989"/>
    </source>
</evidence>
<dbReference type="AlphaFoldDB" id="F7BFT5"/>
<reference evidence="15" key="1">
    <citation type="journal article" date="2002" name="Science">
        <title>The draft genome of Ciona intestinalis: insights into chordate and vertebrate origins.</title>
        <authorList>
            <person name="Dehal P."/>
            <person name="Satou Y."/>
            <person name="Campbell R.K."/>
            <person name="Chapman J."/>
            <person name="Degnan B."/>
            <person name="De Tomaso A."/>
            <person name="Davidson B."/>
            <person name="Di Gregorio A."/>
            <person name="Gelpke M."/>
            <person name="Goodstein D.M."/>
            <person name="Harafuji N."/>
            <person name="Hastings K.E."/>
            <person name="Ho I."/>
            <person name="Hotta K."/>
            <person name="Huang W."/>
            <person name="Kawashima T."/>
            <person name="Lemaire P."/>
            <person name="Martinez D."/>
            <person name="Meinertzhagen I.A."/>
            <person name="Necula S."/>
            <person name="Nonaka M."/>
            <person name="Putnam N."/>
            <person name="Rash S."/>
            <person name="Saiga H."/>
            <person name="Satake M."/>
            <person name="Terry A."/>
            <person name="Yamada L."/>
            <person name="Wang H.G."/>
            <person name="Awazu S."/>
            <person name="Azumi K."/>
            <person name="Boore J."/>
            <person name="Branno M."/>
            <person name="Chin-Bow S."/>
            <person name="DeSantis R."/>
            <person name="Doyle S."/>
            <person name="Francino P."/>
            <person name="Keys D.N."/>
            <person name="Haga S."/>
            <person name="Hayashi H."/>
            <person name="Hino K."/>
            <person name="Imai K.S."/>
            <person name="Inaba K."/>
            <person name="Kano S."/>
            <person name="Kobayashi K."/>
            <person name="Kobayashi M."/>
            <person name="Lee B.I."/>
            <person name="Makabe K.W."/>
            <person name="Manohar C."/>
            <person name="Matassi G."/>
            <person name="Medina M."/>
            <person name="Mochizuki Y."/>
            <person name="Mount S."/>
            <person name="Morishita T."/>
            <person name="Miura S."/>
            <person name="Nakayama A."/>
            <person name="Nishizaka S."/>
            <person name="Nomoto H."/>
            <person name="Ohta F."/>
            <person name="Oishi K."/>
            <person name="Rigoutsos I."/>
            <person name="Sano M."/>
            <person name="Sasaki A."/>
            <person name="Sasakura Y."/>
            <person name="Shoguchi E."/>
            <person name="Shin-i T."/>
            <person name="Spagnuolo A."/>
            <person name="Stainier D."/>
            <person name="Suzuki M.M."/>
            <person name="Tassy O."/>
            <person name="Takatori N."/>
            <person name="Tokuoka M."/>
            <person name="Yagi K."/>
            <person name="Yoshizaki F."/>
            <person name="Wada S."/>
            <person name="Zhang C."/>
            <person name="Hyatt P.D."/>
            <person name="Larimer F."/>
            <person name="Detter C."/>
            <person name="Doggett N."/>
            <person name="Glavina T."/>
            <person name="Hawkins T."/>
            <person name="Richardson P."/>
            <person name="Lucas S."/>
            <person name="Kohara Y."/>
            <person name="Levine M."/>
            <person name="Satoh N."/>
            <person name="Rokhsar D.S."/>
        </authorList>
    </citation>
    <scope>NUCLEOTIDE SEQUENCE [LARGE SCALE GENOMIC DNA]</scope>
</reference>
<evidence type="ECO:0000256" key="1">
    <source>
        <dbReference type="ARBA" id="ARBA00004606"/>
    </source>
</evidence>
<evidence type="ECO:0000259" key="12">
    <source>
        <dbReference type="Pfam" id="PF02709"/>
    </source>
</evidence>
<reference evidence="14" key="3">
    <citation type="submission" date="2025-09" db="UniProtKB">
        <authorList>
            <consortium name="Ensembl"/>
        </authorList>
    </citation>
    <scope>IDENTIFICATION</scope>
</reference>
<protein>
    <recommendedName>
        <fullName evidence="11">Beta-1,4-galactosyltransferase</fullName>
        <ecNumber evidence="11">2.4.1.-</ecNumber>
    </recommendedName>
</protein>
<dbReference type="EC" id="2.4.1.-" evidence="11"/>
<dbReference type="OMA" id="EPTMALG"/>
<evidence type="ECO:0000313" key="15">
    <source>
        <dbReference type="Proteomes" id="UP000008144"/>
    </source>
</evidence>
<evidence type="ECO:0000256" key="10">
    <source>
        <dbReference type="ARBA" id="ARBA00023180"/>
    </source>
</evidence>
<feature type="domain" description="Galactosyltransferase N-terminal" evidence="13">
    <location>
        <begin position="111"/>
        <end position="245"/>
    </location>
</feature>
<evidence type="ECO:0000256" key="2">
    <source>
        <dbReference type="ARBA" id="ARBA00004922"/>
    </source>
</evidence>
<name>F7BFT5_CIOIN</name>
<dbReference type="Pfam" id="PF02709">
    <property type="entry name" value="Glyco_transf_7C"/>
    <property type="match status" value="1"/>
</dbReference>
<evidence type="ECO:0000259" key="13">
    <source>
        <dbReference type="Pfam" id="PF13733"/>
    </source>
</evidence>
<dbReference type="Proteomes" id="UP000008144">
    <property type="component" value="Unassembled WGS sequence"/>
</dbReference>
<dbReference type="InterPro" id="IPR027791">
    <property type="entry name" value="Galactosyl_T_C"/>
</dbReference>
<comment type="pathway">
    <text evidence="2 11">Protein modification; protein glycosylation.</text>
</comment>
<dbReference type="HOGENOM" id="CLU_044391_6_0_1"/>
<comment type="function">
    <text evidence="11">Catalyses the transfer of galactose onto proteins or lipids.</text>
</comment>
<reference evidence="14" key="2">
    <citation type="submission" date="2025-08" db="UniProtKB">
        <authorList>
            <consortium name="Ensembl"/>
        </authorList>
    </citation>
    <scope>IDENTIFICATION</scope>
</reference>
<dbReference type="GeneTree" id="ENSGT00940000158138"/>
<feature type="domain" description="Galactosyltransferase C-terminal" evidence="12">
    <location>
        <begin position="256"/>
        <end position="324"/>
    </location>
</feature>
<evidence type="ECO:0000256" key="11">
    <source>
        <dbReference type="RuleBase" id="RU368121"/>
    </source>
</evidence>
<keyword evidence="6 11" id="KW-0812">Transmembrane</keyword>
<dbReference type="UniPathway" id="UPA00378"/>
<dbReference type="STRING" id="7719.ENSCINP00000026698"/>
<keyword evidence="15" id="KW-1185">Reference proteome</keyword>
<dbReference type="Pfam" id="PF13733">
    <property type="entry name" value="Glyco_transf_7N"/>
    <property type="match status" value="1"/>
</dbReference>
<keyword evidence="7 11" id="KW-0735">Signal-anchor</keyword>
<dbReference type="GO" id="GO:0005794">
    <property type="term" value="C:Golgi apparatus"/>
    <property type="evidence" value="ECO:0000318"/>
    <property type="project" value="GO_Central"/>
</dbReference>
<keyword evidence="10 11" id="KW-0325">Glycoprotein</keyword>
<keyword evidence="8 11" id="KW-1133">Transmembrane helix</keyword>
<evidence type="ECO:0000313" key="14">
    <source>
        <dbReference type="Ensembl" id="ENSCINP00000026698.2"/>
    </source>
</evidence>
<evidence type="ECO:0000256" key="4">
    <source>
        <dbReference type="ARBA" id="ARBA00022676"/>
    </source>
</evidence>
<organism evidence="14 15">
    <name type="scientific">Ciona intestinalis</name>
    <name type="common">Transparent sea squirt</name>
    <name type="synonym">Ascidia intestinalis</name>
    <dbReference type="NCBI Taxonomy" id="7719"/>
    <lineage>
        <taxon>Eukaryota</taxon>
        <taxon>Metazoa</taxon>
        <taxon>Chordata</taxon>
        <taxon>Tunicata</taxon>
        <taxon>Ascidiacea</taxon>
        <taxon>Phlebobranchia</taxon>
        <taxon>Cionidae</taxon>
        <taxon>Ciona</taxon>
    </lineage>
</organism>
<dbReference type="GO" id="GO:0005975">
    <property type="term" value="P:carbohydrate metabolic process"/>
    <property type="evidence" value="ECO:0007669"/>
    <property type="project" value="InterPro"/>
</dbReference>
<evidence type="ECO:0000256" key="6">
    <source>
        <dbReference type="ARBA" id="ARBA00022692"/>
    </source>
</evidence>
<evidence type="ECO:0000256" key="9">
    <source>
        <dbReference type="ARBA" id="ARBA00023136"/>
    </source>
</evidence>
<proteinExistence type="inferred from homology"/>
<evidence type="ECO:0000256" key="5">
    <source>
        <dbReference type="ARBA" id="ARBA00022679"/>
    </source>
</evidence>
<comment type="subcellular location">
    <subcellularLocation>
        <location evidence="1">Membrane</location>
        <topology evidence="1">Single-pass type II membrane protein</topology>
    </subcellularLocation>
</comment>
<dbReference type="PRINTS" id="PR02050">
    <property type="entry name" value="B14GALTRFASE"/>
</dbReference>
<keyword evidence="5 11" id="KW-0808">Transferase</keyword>
<dbReference type="SUPFAM" id="SSF53448">
    <property type="entry name" value="Nucleotide-diphospho-sugar transferases"/>
    <property type="match status" value="1"/>
</dbReference>
<dbReference type="InterPro" id="IPR027995">
    <property type="entry name" value="Galactosyl_T_N"/>
</dbReference>
<dbReference type="GO" id="GO:0008489">
    <property type="term" value="F:UDP-galactose:glucosylceramide beta-1,4-galactosyltransferase activity"/>
    <property type="evidence" value="ECO:0000318"/>
    <property type="project" value="GO_Central"/>
</dbReference>
<dbReference type="InterPro" id="IPR003859">
    <property type="entry name" value="Galactosyl_T"/>
</dbReference>
<dbReference type="CDD" id="cd00899">
    <property type="entry name" value="b4GalT"/>
    <property type="match status" value="1"/>
</dbReference>
<dbReference type="InterPro" id="IPR029044">
    <property type="entry name" value="Nucleotide-diphossugar_trans"/>
</dbReference>
<keyword evidence="9 11" id="KW-0472">Membrane</keyword>
<dbReference type="PANTHER" id="PTHR19300:SF38">
    <property type="entry name" value="BETA-1,4-GALACTOSYLTRANSFERASE"/>
    <property type="match status" value="1"/>
</dbReference>
<dbReference type="GO" id="GO:0016020">
    <property type="term" value="C:membrane"/>
    <property type="evidence" value="ECO:0007669"/>
    <property type="project" value="UniProtKB-SubCell"/>
</dbReference>
<dbReference type="Gene3D" id="3.90.550.10">
    <property type="entry name" value="Spore Coat Polysaccharide Biosynthesis Protein SpsA, Chain A"/>
    <property type="match status" value="1"/>
</dbReference>
<dbReference type="PANTHER" id="PTHR19300">
    <property type="entry name" value="BETA-1,4-GALACTOSYLTRANSFERASE"/>
    <property type="match status" value="1"/>
</dbReference>